<comment type="caution">
    <text evidence="1">The sequence shown here is derived from an EMBL/GenBank/DDBJ whole genome shotgun (WGS) entry which is preliminary data.</text>
</comment>
<evidence type="ECO:0000313" key="1">
    <source>
        <dbReference type="EMBL" id="CAG8751283.1"/>
    </source>
</evidence>
<reference evidence="1" key="1">
    <citation type="submission" date="2021-06" db="EMBL/GenBank/DDBJ databases">
        <authorList>
            <person name="Kallberg Y."/>
            <person name="Tangrot J."/>
            <person name="Rosling A."/>
        </authorList>
    </citation>
    <scope>NUCLEOTIDE SEQUENCE</scope>
    <source>
        <strain evidence="1">CL356</strain>
    </source>
</reference>
<feature type="non-terminal residue" evidence="1">
    <location>
        <position position="76"/>
    </location>
</feature>
<protein>
    <submittedName>
        <fullName evidence="1">4062_t:CDS:1</fullName>
    </submittedName>
</protein>
<dbReference type="Proteomes" id="UP000789525">
    <property type="component" value="Unassembled WGS sequence"/>
</dbReference>
<name>A0ACA9QMY4_9GLOM</name>
<keyword evidence="2" id="KW-1185">Reference proteome</keyword>
<feature type="non-terminal residue" evidence="1">
    <location>
        <position position="1"/>
    </location>
</feature>
<organism evidence="1 2">
    <name type="scientific">Acaulospora colombiana</name>
    <dbReference type="NCBI Taxonomy" id="27376"/>
    <lineage>
        <taxon>Eukaryota</taxon>
        <taxon>Fungi</taxon>
        <taxon>Fungi incertae sedis</taxon>
        <taxon>Mucoromycota</taxon>
        <taxon>Glomeromycotina</taxon>
        <taxon>Glomeromycetes</taxon>
        <taxon>Diversisporales</taxon>
        <taxon>Acaulosporaceae</taxon>
        <taxon>Acaulospora</taxon>
    </lineage>
</organism>
<evidence type="ECO:0000313" key="2">
    <source>
        <dbReference type="Proteomes" id="UP000789525"/>
    </source>
</evidence>
<dbReference type="EMBL" id="CAJVPT010053338">
    <property type="protein sequence ID" value="CAG8751283.1"/>
    <property type="molecule type" value="Genomic_DNA"/>
</dbReference>
<gene>
    <name evidence="1" type="ORF">ACOLOM_LOCUS12709</name>
</gene>
<proteinExistence type="predicted"/>
<accession>A0ACA9QMY4</accession>
<sequence>ARDEFNAIYSPYKPQEETIPSEGISMVDKPECNDKDLIDDGELSSLAELSFQLALIPTWAVAAKSRAAMLLPSFLQ</sequence>